<evidence type="ECO:0000259" key="2">
    <source>
        <dbReference type="Pfam" id="PF00294"/>
    </source>
</evidence>
<reference evidence="4" key="1">
    <citation type="submission" date="2018-09" db="EMBL/GenBank/DDBJ databases">
        <authorList>
            <person name="Tuo L."/>
        </authorList>
    </citation>
    <scope>NUCLEOTIDE SEQUENCE [LARGE SCALE GENOMIC DNA]</scope>
    <source>
        <strain evidence="4">M2BS4Y-1</strain>
    </source>
</reference>
<evidence type="ECO:0000256" key="1">
    <source>
        <dbReference type="ARBA" id="ARBA00022723"/>
    </source>
</evidence>
<sequence length="335" mass="34098">MPAARFAPARRGTMVDGGLTPSVADGPSVVLVGAAHLDRVAASLGPFRPGCSNPGRLTERLGGAAFNAALALRAFGARAHLVSACGGDAVAERIGDALDRAGIGDGRIAWLDRRSATFTAMVDASGELIGGVADMEIYDRLLPRTLARRHLADRLAAADGLLIDANLSAASLRHLAHQQRDLPVAAIAVSPAKAPRLADALSRLAVLFASRAEMASLLGLAAEATDTDFVSAATRAGLRRAVATDGPRDVLVIDGEAAWRQTPPQVPQISDVVGAGDTLAGATFGTFLRNRPFAAAVRTGLVAAALRIGPGLDAASAAAAEDAADALPAPRPLSA</sequence>
<dbReference type="PANTHER" id="PTHR42909">
    <property type="entry name" value="ZGC:136858"/>
    <property type="match status" value="1"/>
</dbReference>
<dbReference type="InterPro" id="IPR011611">
    <property type="entry name" value="PfkB_dom"/>
</dbReference>
<dbReference type="Pfam" id="PF00294">
    <property type="entry name" value="PfkB"/>
    <property type="match status" value="1"/>
</dbReference>
<dbReference type="Proteomes" id="UP000265750">
    <property type="component" value="Unassembled WGS sequence"/>
</dbReference>
<proteinExistence type="predicted"/>
<organism evidence="3 4">
    <name type="scientific">Aureimonas flava</name>
    <dbReference type="NCBI Taxonomy" id="2320271"/>
    <lineage>
        <taxon>Bacteria</taxon>
        <taxon>Pseudomonadati</taxon>
        <taxon>Pseudomonadota</taxon>
        <taxon>Alphaproteobacteria</taxon>
        <taxon>Hyphomicrobiales</taxon>
        <taxon>Aurantimonadaceae</taxon>
        <taxon>Aureimonas</taxon>
    </lineage>
</organism>
<evidence type="ECO:0000313" key="3">
    <source>
        <dbReference type="EMBL" id="RIY03606.1"/>
    </source>
</evidence>
<dbReference type="AlphaFoldDB" id="A0A3A1WRD6"/>
<keyword evidence="4" id="KW-1185">Reference proteome</keyword>
<dbReference type="PANTHER" id="PTHR42909:SF1">
    <property type="entry name" value="CARBOHYDRATE KINASE PFKB DOMAIN-CONTAINING PROTEIN"/>
    <property type="match status" value="1"/>
</dbReference>
<keyword evidence="1" id="KW-0479">Metal-binding</keyword>
<feature type="domain" description="Carbohydrate kinase PfkB" evidence="2">
    <location>
        <begin position="28"/>
        <end position="309"/>
    </location>
</feature>
<dbReference type="GO" id="GO:0005737">
    <property type="term" value="C:cytoplasm"/>
    <property type="evidence" value="ECO:0007669"/>
    <property type="project" value="TreeGrafter"/>
</dbReference>
<dbReference type="GO" id="GO:0004730">
    <property type="term" value="F:pseudouridylate synthase activity"/>
    <property type="evidence" value="ECO:0007669"/>
    <property type="project" value="TreeGrafter"/>
</dbReference>
<protein>
    <submittedName>
        <fullName evidence="3">Carbohydrate kinase</fullName>
    </submittedName>
</protein>
<name>A0A3A1WRD6_9HYPH</name>
<dbReference type="OrthoDB" id="9806249at2"/>
<dbReference type="GO" id="GO:0016301">
    <property type="term" value="F:kinase activity"/>
    <property type="evidence" value="ECO:0007669"/>
    <property type="project" value="UniProtKB-KW"/>
</dbReference>
<dbReference type="Gene3D" id="3.40.1190.20">
    <property type="match status" value="1"/>
</dbReference>
<dbReference type="InterPro" id="IPR029056">
    <property type="entry name" value="Ribokinase-like"/>
</dbReference>
<dbReference type="EMBL" id="QYRN01000001">
    <property type="protein sequence ID" value="RIY03606.1"/>
    <property type="molecule type" value="Genomic_DNA"/>
</dbReference>
<keyword evidence="3" id="KW-0418">Kinase</keyword>
<keyword evidence="3" id="KW-0808">Transferase</keyword>
<dbReference type="SUPFAM" id="SSF53613">
    <property type="entry name" value="Ribokinase-like"/>
    <property type="match status" value="1"/>
</dbReference>
<evidence type="ECO:0000313" key="4">
    <source>
        <dbReference type="Proteomes" id="UP000265750"/>
    </source>
</evidence>
<comment type="caution">
    <text evidence="3">The sequence shown here is derived from an EMBL/GenBank/DDBJ whole genome shotgun (WGS) entry which is preliminary data.</text>
</comment>
<gene>
    <name evidence="3" type="ORF">D3218_02340</name>
</gene>
<accession>A0A3A1WRD6</accession>
<dbReference type="GO" id="GO:0046872">
    <property type="term" value="F:metal ion binding"/>
    <property type="evidence" value="ECO:0007669"/>
    <property type="project" value="UniProtKB-KW"/>
</dbReference>
<dbReference type="GO" id="GO:0016798">
    <property type="term" value="F:hydrolase activity, acting on glycosyl bonds"/>
    <property type="evidence" value="ECO:0007669"/>
    <property type="project" value="TreeGrafter"/>
</dbReference>